<accession>A0A6C0HMC8</accession>
<name>A0A6C0HMC8_9ZZZZ</name>
<dbReference type="EMBL" id="MN739993">
    <property type="protein sequence ID" value="QHT81841.1"/>
    <property type="molecule type" value="Genomic_DNA"/>
</dbReference>
<evidence type="ECO:0000313" key="1">
    <source>
        <dbReference type="EMBL" id="QHT81841.1"/>
    </source>
</evidence>
<sequence>MFNVIMVHTDGSLTEKTATDIEKLYTVCQFRNDTHFTCLTTWSKNGIQYQLYGKPKNKNTKLNTYAFPFTQEQYYGNLCIVKRIEDYENMTIQEWNKCMNIEPFVQTDTIEVPGELSKEDYEDE</sequence>
<organism evidence="1">
    <name type="scientific">viral metagenome</name>
    <dbReference type="NCBI Taxonomy" id="1070528"/>
    <lineage>
        <taxon>unclassified sequences</taxon>
        <taxon>metagenomes</taxon>
        <taxon>organismal metagenomes</taxon>
    </lineage>
</organism>
<reference evidence="1" key="1">
    <citation type="journal article" date="2020" name="Nature">
        <title>Giant virus diversity and host interactions through global metagenomics.</title>
        <authorList>
            <person name="Schulz F."/>
            <person name="Roux S."/>
            <person name="Paez-Espino D."/>
            <person name="Jungbluth S."/>
            <person name="Walsh D.A."/>
            <person name="Denef V.J."/>
            <person name="McMahon K.D."/>
            <person name="Konstantinidis K.T."/>
            <person name="Eloe-Fadrosh E.A."/>
            <person name="Kyrpides N.C."/>
            <person name="Woyke T."/>
        </authorList>
    </citation>
    <scope>NUCLEOTIDE SEQUENCE</scope>
    <source>
        <strain evidence="1">GVMAG-M-3300023184-160</strain>
    </source>
</reference>
<dbReference type="AlphaFoldDB" id="A0A6C0HMC8"/>
<proteinExistence type="predicted"/>
<protein>
    <submittedName>
        <fullName evidence="1">Uncharacterized protein</fullName>
    </submittedName>
</protein>